<proteinExistence type="predicted"/>
<dbReference type="Gramene" id="RZC45274">
    <property type="protein sequence ID" value="RZC45274"/>
    <property type="gene ID" value="C5167_038216"/>
</dbReference>
<evidence type="ECO:0000313" key="2">
    <source>
        <dbReference type="EMBL" id="RZC45274.1"/>
    </source>
</evidence>
<gene>
    <name evidence="2" type="ORF">C5167_038216</name>
</gene>
<reference evidence="2 3" key="1">
    <citation type="journal article" date="2018" name="Science">
        <title>The opium poppy genome and morphinan production.</title>
        <authorList>
            <person name="Guo L."/>
            <person name="Winzer T."/>
            <person name="Yang X."/>
            <person name="Li Y."/>
            <person name="Ning Z."/>
            <person name="He Z."/>
            <person name="Teodor R."/>
            <person name="Lu Y."/>
            <person name="Bowser T.A."/>
            <person name="Graham I.A."/>
            <person name="Ye K."/>
        </authorList>
    </citation>
    <scope>NUCLEOTIDE SEQUENCE [LARGE SCALE GENOMIC DNA]</scope>
    <source>
        <strain evidence="3">cv. HN1</strain>
        <tissue evidence="2">Leaves</tissue>
    </source>
</reference>
<keyword evidence="1" id="KW-1133">Transmembrane helix</keyword>
<accession>A0A4Y7I8W9</accession>
<dbReference type="AlphaFoldDB" id="A0A4Y7I8W9"/>
<keyword evidence="1" id="KW-0812">Transmembrane</keyword>
<keyword evidence="1" id="KW-0472">Membrane</keyword>
<evidence type="ECO:0000313" key="3">
    <source>
        <dbReference type="Proteomes" id="UP000316621"/>
    </source>
</evidence>
<sequence length="256" mass="29572">MEVYIKFQFYVRVVGTHRWFTVNYTLLVLLVEILLSCEGVPAIFWSVRISLAQLLDLWFSPTMRSSWTESLAMGMNLLVWTDDYIVFSVLISDVYERISISERVADYIVKNCDTGNHIFKNSYFYFLLRQILPYTSDFTKRMKFFTSEGATIAVPRPSQKNSPNSVQADFYATTFFVVLMDVKRDVTEVLAHQLQVESSVFEVLLWESNIILVDIEVQEMLLGVHTMLDSELLDFVLGCLWASQGELVILLLLLLP</sequence>
<feature type="transmembrane region" description="Helical" evidence="1">
    <location>
        <begin position="24"/>
        <end position="47"/>
    </location>
</feature>
<organism evidence="2 3">
    <name type="scientific">Papaver somniferum</name>
    <name type="common">Opium poppy</name>
    <dbReference type="NCBI Taxonomy" id="3469"/>
    <lineage>
        <taxon>Eukaryota</taxon>
        <taxon>Viridiplantae</taxon>
        <taxon>Streptophyta</taxon>
        <taxon>Embryophyta</taxon>
        <taxon>Tracheophyta</taxon>
        <taxon>Spermatophyta</taxon>
        <taxon>Magnoliopsida</taxon>
        <taxon>Ranunculales</taxon>
        <taxon>Papaveraceae</taxon>
        <taxon>Papaveroideae</taxon>
        <taxon>Papaver</taxon>
    </lineage>
</organism>
<dbReference type="EMBL" id="CM010715">
    <property type="protein sequence ID" value="RZC45274.1"/>
    <property type="molecule type" value="Genomic_DNA"/>
</dbReference>
<name>A0A4Y7I8W9_PAPSO</name>
<protein>
    <submittedName>
        <fullName evidence="2">Uncharacterized protein</fullName>
    </submittedName>
</protein>
<dbReference type="Proteomes" id="UP000316621">
    <property type="component" value="Chromosome 1"/>
</dbReference>
<evidence type="ECO:0000256" key="1">
    <source>
        <dbReference type="SAM" id="Phobius"/>
    </source>
</evidence>
<keyword evidence="3" id="KW-1185">Reference proteome</keyword>